<dbReference type="PROSITE" id="PS50097">
    <property type="entry name" value="BTB"/>
    <property type="match status" value="1"/>
</dbReference>
<feature type="domain" description="BTB" evidence="1">
    <location>
        <begin position="173"/>
        <end position="237"/>
    </location>
</feature>
<dbReference type="Proteomes" id="UP000786811">
    <property type="component" value="Unassembled WGS sequence"/>
</dbReference>
<dbReference type="Pfam" id="PF00651">
    <property type="entry name" value="BTB"/>
    <property type="match status" value="1"/>
</dbReference>
<dbReference type="SUPFAM" id="SSF54695">
    <property type="entry name" value="POZ domain"/>
    <property type="match status" value="1"/>
</dbReference>
<evidence type="ECO:0000313" key="3">
    <source>
        <dbReference type="Proteomes" id="UP000786811"/>
    </source>
</evidence>
<dbReference type="Gene3D" id="1.25.40.420">
    <property type="match status" value="1"/>
</dbReference>
<dbReference type="SMART" id="SM00225">
    <property type="entry name" value="BTB"/>
    <property type="match status" value="1"/>
</dbReference>
<protein>
    <submittedName>
        <fullName evidence="2">Similar to spopla: Speckle-type POZ protein-like A (Danio rerio)</fullName>
    </submittedName>
</protein>
<dbReference type="Gene3D" id="3.30.710.10">
    <property type="entry name" value="Potassium Channel Kv1.1, Chain A"/>
    <property type="match status" value="1"/>
</dbReference>
<dbReference type="EMBL" id="CAJNRD030001123">
    <property type="protein sequence ID" value="CAG5102326.1"/>
    <property type="molecule type" value="Genomic_DNA"/>
</dbReference>
<dbReference type="FunFam" id="3.30.710.10:FF:000159">
    <property type="entry name" value="Speckle-type POZ protein B"/>
    <property type="match status" value="1"/>
</dbReference>
<dbReference type="SUPFAM" id="SSF49599">
    <property type="entry name" value="TRAF domain-like"/>
    <property type="match status" value="1"/>
</dbReference>
<organism evidence="2 3">
    <name type="scientific">Cotesia congregata</name>
    <name type="common">Parasitoid wasp</name>
    <name type="synonym">Apanteles congregatus</name>
    <dbReference type="NCBI Taxonomy" id="51543"/>
    <lineage>
        <taxon>Eukaryota</taxon>
        <taxon>Metazoa</taxon>
        <taxon>Ecdysozoa</taxon>
        <taxon>Arthropoda</taxon>
        <taxon>Hexapoda</taxon>
        <taxon>Insecta</taxon>
        <taxon>Pterygota</taxon>
        <taxon>Neoptera</taxon>
        <taxon>Endopterygota</taxon>
        <taxon>Hymenoptera</taxon>
        <taxon>Apocrita</taxon>
        <taxon>Ichneumonoidea</taxon>
        <taxon>Braconidae</taxon>
        <taxon>Microgastrinae</taxon>
        <taxon>Cotesia</taxon>
    </lineage>
</organism>
<sequence>MSNDTNRTTVNMKEDGGYSYTDEHSIVYKWEINKIESFLRSAKSAKGTHDLDSPEFSAGAKIKDLWYVKLRIQNDDASSENKTWVSIYLNSKNGNRKVQAKYLSGYGPSKFVNINELLVNKNNFLPNDTLTVCVELIVYDEYIAVKNSNNLLEGCKRKLSDDFKDFFETKKKCDVAIKVGDKEFCAHKMILIARSSVFEAMFSHDMKENKENEVTIPDIDPEVFKKVLDYIYTDRVDDLISFAEKLLEAADKYQLQGLKDLCECSLSKTLTPGNAVKILILADRHYAKRLKEVAIDFITNNWLKFKNTKEFKELEKADASLACSVLRKVADKVQN</sequence>
<reference evidence="2" key="1">
    <citation type="submission" date="2021-04" db="EMBL/GenBank/DDBJ databases">
        <authorList>
            <person name="Chebbi M.A.C M."/>
        </authorList>
    </citation>
    <scope>NUCLEOTIDE SEQUENCE</scope>
</reference>
<comment type="caution">
    <text evidence="2">The sequence shown here is derived from an EMBL/GenBank/DDBJ whole genome shotgun (WGS) entry which is preliminary data.</text>
</comment>
<dbReference type="InterPro" id="IPR011333">
    <property type="entry name" value="SKP1/BTB/POZ_sf"/>
</dbReference>
<dbReference type="OrthoDB" id="10249567at2759"/>
<dbReference type="PANTHER" id="PTHR24413">
    <property type="entry name" value="SPECKLE-TYPE POZ PROTEIN"/>
    <property type="match status" value="1"/>
</dbReference>
<dbReference type="CDD" id="cd14733">
    <property type="entry name" value="BACK"/>
    <property type="match status" value="1"/>
</dbReference>
<evidence type="ECO:0000313" key="2">
    <source>
        <dbReference type="EMBL" id="CAG5102326.1"/>
    </source>
</evidence>
<dbReference type="InterPro" id="IPR000210">
    <property type="entry name" value="BTB/POZ_dom"/>
</dbReference>
<dbReference type="AlphaFoldDB" id="A0A8J2HME5"/>
<gene>
    <name evidence="2" type="ORF">HICCMSTLAB_LOCUS10959</name>
</gene>
<keyword evidence="3" id="KW-1185">Reference proteome</keyword>
<evidence type="ECO:0000259" key="1">
    <source>
        <dbReference type="PROSITE" id="PS50097"/>
    </source>
</evidence>
<accession>A0A8J2HME5</accession>
<proteinExistence type="predicted"/>
<name>A0A8J2HME5_COTCN</name>